<sequence length="505" mass="57039">MMHRSSTIFQSLQRCSLPASSSGRRFYASKKRPSTQSRKSTVDALTKYLENEPQHPKLVSNSFPGPKSEEILSKLSGLMDTRHMIASMDVSSSYGNFLADADGNMFLDVNTLTSSLLCGYNNPVLTSLAEKTSQAMKSDYVNRPNLFGSYPTAQSVEYMENVLMRLRPEGMDRLVICRDPIDTAQRMAILRQKRKLHQPTREDLSTYSSSLIETADASDLPVIARFQYKSNPLLTGILPLPQDYRQLFSPHPTIQFPRLRYPLPVFSEKNREEETRCLEETRDLLKKDTRIAAIIIQPVLIDRHASADFYKQLRQITMEEDVLMIVDEQQTAGGLSGSFYAHTQWELPTPPDIVVFNNQLQGSGFFHRDGLRVPHPYRLALTDHVSAWQLSTVLDIIEDNDLLTKVRKAGVKVRDGLYQLEQQYPDLIHQSRGLGAFCAVTCSTDTICNSIIESMQNQGIMVGRAGSASKTILVRPMLIFGDRHADMFLERFGLALEKELANYGD</sequence>
<keyword evidence="3" id="KW-0032">Aminotransferase</keyword>
<dbReference type="SUPFAM" id="SSF53383">
    <property type="entry name" value="PLP-dependent transferases"/>
    <property type="match status" value="1"/>
</dbReference>
<reference evidence="7" key="1">
    <citation type="submission" date="2021-01" db="EMBL/GenBank/DDBJ databases">
        <authorList>
            <person name="Corre E."/>
            <person name="Pelletier E."/>
            <person name="Niang G."/>
            <person name="Scheremetjew M."/>
            <person name="Finn R."/>
            <person name="Kale V."/>
            <person name="Holt S."/>
            <person name="Cochrane G."/>
            <person name="Meng A."/>
            <person name="Brown T."/>
            <person name="Cohen L."/>
        </authorList>
    </citation>
    <scope>NUCLEOTIDE SEQUENCE</scope>
    <source>
        <strain evidence="7">WS</strain>
    </source>
</reference>
<dbReference type="EMBL" id="HBGD01011268">
    <property type="protein sequence ID" value="CAD9086034.1"/>
    <property type="molecule type" value="Transcribed_RNA"/>
</dbReference>
<gene>
    <name evidence="7" type="ORF">PCOS0759_LOCUS9288</name>
</gene>
<evidence type="ECO:0000256" key="1">
    <source>
        <dbReference type="ARBA" id="ARBA00001933"/>
    </source>
</evidence>
<evidence type="ECO:0000313" key="7">
    <source>
        <dbReference type="EMBL" id="CAD9086034.1"/>
    </source>
</evidence>
<dbReference type="InterPro" id="IPR005814">
    <property type="entry name" value="Aminotrans_3"/>
</dbReference>
<evidence type="ECO:0000256" key="6">
    <source>
        <dbReference type="RuleBase" id="RU003560"/>
    </source>
</evidence>
<keyword evidence="4" id="KW-0808">Transferase</keyword>
<evidence type="ECO:0000256" key="2">
    <source>
        <dbReference type="ARBA" id="ARBA00008954"/>
    </source>
</evidence>
<dbReference type="GO" id="GO:0005739">
    <property type="term" value="C:mitochondrion"/>
    <property type="evidence" value="ECO:0007669"/>
    <property type="project" value="TreeGrafter"/>
</dbReference>
<dbReference type="PIRSF" id="PIRSF000521">
    <property type="entry name" value="Transaminase_4ab_Lys_Orn"/>
    <property type="match status" value="1"/>
</dbReference>
<dbReference type="GO" id="GO:0008483">
    <property type="term" value="F:transaminase activity"/>
    <property type="evidence" value="ECO:0007669"/>
    <property type="project" value="UniProtKB-KW"/>
</dbReference>
<dbReference type="PANTHER" id="PTHR43206:SF1">
    <property type="entry name" value="4-AMINOBUTYRATE AMINOTRANSFERASE, MITOCHONDRIAL"/>
    <property type="match status" value="1"/>
</dbReference>
<organism evidence="7">
    <name type="scientific">Percolomonas cosmopolitus</name>
    <dbReference type="NCBI Taxonomy" id="63605"/>
    <lineage>
        <taxon>Eukaryota</taxon>
        <taxon>Discoba</taxon>
        <taxon>Heterolobosea</taxon>
        <taxon>Tetramitia</taxon>
        <taxon>Eutetramitia</taxon>
        <taxon>Percolomonadidae</taxon>
        <taxon>Percolomonas</taxon>
    </lineage>
</organism>
<comment type="cofactor">
    <cofactor evidence="1">
        <name>pyridoxal 5'-phosphate</name>
        <dbReference type="ChEBI" id="CHEBI:597326"/>
    </cofactor>
</comment>
<evidence type="ECO:0000256" key="4">
    <source>
        <dbReference type="ARBA" id="ARBA00022679"/>
    </source>
</evidence>
<dbReference type="InterPro" id="IPR015424">
    <property type="entry name" value="PyrdxlP-dep_Trfase"/>
</dbReference>
<dbReference type="Gene3D" id="3.90.1150.10">
    <property type="entry name" value="Aspartate Aminotransferase, domain 1"/>
    <property type="match status" value="1"/>
</dbReference>
<name>A0A7S1KUR6_9EUKA</name>
<protein>
    <submittedName>
        <fullName evidence="7">Uncharacterized protein</fullName>
    </submittedName>
</protein>
<comment type="similarity">
    <text evidence="2 6">Belongs to the class-III pyridoxal-phosphate-dependent aminotransferase family.</text>
</comment>
<dbReference type="PANTHER" id="PTHR43206">
    <property type="entry name" value="AMINOTRANSFERASE"/>
    <property type="match status" value="1"/>
</dbReference>
<evidence type="ECO:0000256" key="3">
    <source>
        <dbReference type="ARBA" id="ARBA00022576"/>
    </source>
</evidence>
<dbReference type="AlphaFoldDB" id="A0A7S1KUR6"/>
<dbReference type="InterPro" id="IPR015422">
    <property type="entry name" value="PyrdxlP-dep_Trfase_small"/>
</dbReference>
<dbReference type="InterPro" id="IPR015421">
    <property type="entry name" value="PyrdxlP-dep_Trfase_major"/>
</dbReference>
<dbReference type="Gene3D" id="3.40.640.10">
    <property type="entry name" value="Type I PLP-dependent aspartate aminotransferase-like (Major domain)"/>
    <property type="match status" value="1"/>
</dbReference>
<dbReference type="GO" id="GO:0030170">
    <property type="term" value="F:pyridoxal phosphate binding"/>
    <property type="evidence" value="ECO:0007669"/>
    <property type="project" value="InterPro"/>
</dbReference>
<evidence type="ECO:0000256" key="5">
    <source>
        <dbReference type="ARBA" id="ARBA00022898"/>
    </source>
</evidence>
<dbReference type="Pfam" id="PF00202">
    <property type="entry name" value="Aminotran_3"/>
    <property type="match status" value="1"/>
</dbReference>
<accession>A0A7S1KUR6</accession>
<dbReference type="GO" id="GO:0009450">
    <property type="term" value="P:gamma-aminobutyric acid catabolic process"/>
    <property type="evidence" value="ECO:0007669"/>
    <property type="project" value="TreeGrafter"/>
</dbReference>
<keyword evidence="5 6" id="KW-0663">Pyridoxal phosphate</keyword>
<proteinExistence type="inferred from homology"/>